<proteinExistence type="predicted"/>
<reference evidence="5" key="1">
    <citation type="submission" date="2018-02" db="EMBL/GenBank/DDBJ databases">
        <authorList>
            <person name="Hausmann B."/>
        </authorList>
    </citation>
    <scope>NUCLEOTIDE SEQUENCE [LARGE SCALE GENOMIC DNA]</scope>
    <source>
        <strain evidence="5">Peat soil MAG SbA5</strain>
    </source>
</reference>
<evidence type="ECO:0000256" key="1">
    <source>
        <dbReference type="ARBA" id="ARBA00022598"/>
    </source>
</evidence>
<name>A0A2N9L288_9BACT</name>
<organism evidence="4 5">
    <name type="scientific">Candidatus Sulfuritelmatomonas gaucii</name>
    <dbReference type="NCBI Taxonomy" id="2043161"/>
    <lineage>
        <taxon>Bacteria</taxon>
        <taxon>Pseudomonadati</taxon>
        <taxon>Acidobacteriota</taxon>
        <taxon>Terriglobia</taxon>
        <taxon>Terriglobales</taxon>
        <taxon>Acidobacteriaceae</taxon>
        <taxon>Candidatus Sulfuritelmatomonas</taxon>
    </lineage>
</organism>
<feature type="domain" description="Bacillithiol biosynthesis BshC C-terminal coiled-coil" evidence="3">
    <location>
        <begin position="374"/>
        <end position="524"/>
    </location>
</feature>
<dbReference type="InterPro" id="IPR055399">
    <property type="entry name" value="CC_BshC"/>
</dbReference>
<dbReference type="AlphaFoldDB" id="A0A2N9L288"/>
<dbReference type="InterPro" id="IPR055398">
    <property type="entry name" value="Rossmann-like_BshC"/>
</dbReference>
<dbReference type="Pfam" id="PF10079">
    <property type="entry name" value="Rossmann-like_BshC"/>
    <property type="match status" value="1"/>
</dbReference>
<evidence type="ECO:0000313" key="4">
    <source>
        <dbReference type="EMBL" id="SPE17442.1"/>
    </source>
</evidence>
<dbReference type="GO" id="GO:0016874">
    <property type="term" value="F:ligase activity"/>
    <property type="evidence" value="ECO:0007669"/>
    <property type="project" value="UniProtKB-KW"/>
</dbReference>
<dbReference type="OrthoDB" id="9765151at2"/>
<dbReference type="NCBIfam" id="TIGR03998">
    <property type="entry name" value="thiol_BshC"/>
    <property type="match status" value="1"/>
</dbReference>
<protein>
    <recommendedName>
        <fullName evidence="6">Cysteine ligase BshC</fullName>
    </recommendedName>
</protein>
<evidence type="ECO:0000313" key="5">
    <source>
        <dbReference type="Proteomes" id="UP000239735"/>
    </source>
</evidence>
<dbReference type="Pfam" id="PF24850">
    <property type="entry name" value="CC_BshC"/>
    <property type="match status" value="1"/>
</dbReference>
<dbReference type="InterPro" id="IPR011199">
    <property type="entry name" value="Bacillithiol_biosynth_BshC"/>
</dbReference>
<keyword evidence="1" id="KW-0436">Ligase</keyword>
<gene>
    <name evidence="4" type="ORF">SBA5_100039</name>
</gene>
<evidence type="ECO:0000259" key="3">
    <source>
        <dbReference type="Pfam" id="PF24850"/>
    </source>
</evidence>
<dbReference type="Proteomes" id="UP000239735">
    <property type="component" value="Unassembled WGS sequence"/>
</dbReference>
<sequence length="533" mass="57290">MNELSTAECYPVTVMPGQSRLFADFCAGSLGAFLPSDGPDPKRPPLPAHWPELVHLVATQNRFAAQEDSVAALAGGAGAILTGQQVGLFGGPLFCPFKAATAIARARQGTAQGRPHVVIFWLATEDHDFAEINQVAFPASRELATLKYEAAPEFALAAGRIVLADAITPLVERAAELMGPSEATDILVAAYKPGRTFAQAFGDFYSKIFAAQGLLVVDAGGREFHRLGATVLRAAIERADEFHAALVARGQALEAAGYHAQVAVTPQSSLLFLIDNKTGARIALKRMAPSAGEPNGLWQADSQTYSTADLCGILDAEPERISPAALLRPVFQDFLFSTSVQVGGPAEIAYLAQSNILFERILGRQTPPLPRFSATLIEPAIGKLLRKHELELEQVFAEENAASLAQRLAARAMPIETKQRLAAAGNALDAELNALVEWMQSQDKGLGQSAETAAGKMRYQMNRMRTLAANFQLQREATLSRHAESIYHALYPGGVLQERVHGGAYYFARYGLELAETICEQAAQCAGHTALWL</sequence>
<dbReference type="EMBL" id="OKRB01000002">
    <property type="protein sequence ID" value="SPE17442.1"/>
    <property type="molecule type" value="Genomic_DNA"/>
</dbReference>
<feature type="domain" description="Bacillithiol biosynthesis BshC N-terminal Rossmann-like" evidence="2">
    <location>
        <begin position="65"/>
        <end position="361"/>
    </location>
</feature>
<accession>A0A2N9L288</accession>
<evidence type="ECO:0000259" key="2">
    <source>
        <dbReference type="Pfam" id="PF10079"/>
    </source>
</evidence>
<evidence type="ECO:0008006" key="6">
    <source>
        <dbReference type="Google" id="ProtNLM"/>
    </source>
</evidence>